<dbReference type="Gene3D" id="3.40.50.720">
    <property type="entry name" value="NAD(P)-binding Rossmann-like Domain"/>
    <property type="match status" value="1"/>
</dbReference>
<evidence type="ECO:0000259" key="5">
    <source>
        <dbReference type="Pfam" id="PF02558"/>
    </source>
</evidence>
<dbReference type="Pfam" id="PF02558">
    <property type="entry name" value="ApbA"/>
    <property type="match status" value="1"/>
</dbReference>
<dbReference type="InterPro" id="IPR008927">
    <property type="entry name" value="6-PGluconate_DH-like_C_sf"/>
</dbReference>
<name>A0A096BIV3_9BACT</name>
<dbReference type="RefSeq" id="WP_036874706.1">
    <property type="nucleotide sequence ID" value="NZ_JRNN01000095.1"/>
</dbReference>
<dbReference type="Pfam" id="PF02317">
    <property type="entry name" value="Octopine_DH"/>
    <property type="match status" value="1"/>
</dbReference>
<dbReference type="InterPro" id="IPR013328">
    <property type="entry name" value="6PGD_dom2"/>
</dbReference>
<dbReference type="SUPFAM" id="SSF48179">
    <property type="entry name" value="6-phosphogluconate dehydrogenase C-terminal domain-like"/>
    <property type="match status" value="1"/>
</dbReference>
<feature type="domain" description="Opine dehydrogenase" evidence="4">
    <location>
        <begin position="179"/>
        <end position="330"/>
    </location>
</feature>
<evidence type="ECO:0000313" key="6">
    <source>
        <dbReference type="EMBL" id="KGF33089.1"/>
    </source>
</evidence>
<dbReference type="InterPro" id="IPR036291">
    <property type="entry name" value="NAD(P)-bd_dom_sf"/>
</dbReference>
<dbReference type="Proteomes" id="UP000029556">
    <property type="component" value="Unassembled WGS sequence"/>
</dbReference>
<comment type="pathway">
    <text evidence="1">Cofactor biosynthesis; (R)-pantothenate biosynthesis; (R)-pantoate from 3-methyl-2-oxobutanoate: step 2/2.</text>
</comment>
<feature type="domain" description="Ketopantoate reductase N-terminal" evidence="5">
    <location>
        <begin position="3"/>
        <end position="100"/>
    </location>
</feature>
<dbReference type="PANTHER" id="PTHR38015:SF1">
    <property type="entry name" value="OPINE DEHYDROGENASE DOMAIN-CONTAINING PROTEIN"/>
    <property type="match status" value="1"/>
</dbReference>
<evidence type="ECO:0000256" key="3">
    <source>
        <dbReference type="ARBA" id="ARBA00048793"/>
    </source>
</evidence>
<protein>
    <recommendedName>
        <fullName evidence="2">2-dehydropantoate 2-reductase</fullName>
    </recommendedName>
</protein>
<evidence type="ECO:0000256" key="1">
    <source>
        <dbReference type="ARBA" id="ARBA00004994"/>
    </source>
</evidence>
<dbReference type="AlphaFoldDB" id="A0A096BIV3"/>
<dbReference type="OrthoDB" id="1073746at2"/>
<accession>A0A096BIV3</accession>
<evidence type="ECO:0000313" key="7">
    <source>
        <dbReference type="Proteomes" id="UP000029556"/>
    </source>
</evidence>
<evidence type="ECO:0000259" key="4">
    <source>
        <dbReference type="Pfam" id="PF02317"/>
    </source>
</evidence>
<comment type="caution">
    <text evidence="6">The sequence shown here is derived from an EMBL/GenBank/DDBJ whole genome shotgun (WGS) entry which is preliminary data.</text>
</comment>
<dbReference type="Gene3D" id="1.10.1040.10">
    <property type="entry name" value="N-(1-d-carboxylethyl)-l-norvaline Dehydrogenase, domain 2"/>
    <property type="match status" value="1"/>
</dbReference>
<comment type="catalytic activity">
    <reaction evidence="3">
        <text>(R)-pantoate + NADP(+) = 2-dehydropantoate + NADPH + H(+)</text>
        <dbReference type="Rhea" id="RHEA:16233"/>
        <dbReference type="ChEBI" id="CHEBI:11561"/>
        <dbReference type="ChEBI" id="CHEBI:15378"/>
        <dbReference type="ChEBI" id="CHEBI:15980"/>
        <dbReference type="ChEBI" id="CHEBI:57783"/>
        <dbReference type="ChEBI" id="CHEBI:58349"/>
        <dbReference type="EC" id="1.1.1.169"/>
    </reaction>
</comment>
<organism evidence="6 7">
    <name type="scientific">Hoylesella buccalis DNF00853</name>
    <dbReference type="NCBI Taxonomy" id="1401074"/>
    <lineage>
        <taxon>Bacteria</taxon>
        <taxon>Pseudomonadati</taxon>
        <taxon>Bacteroidota</taxon>
        <taxon>Bacteroidia</taxon>
        <taxon>Bacteroidales</taxon>
        <taxon>Prevotellaceae</taxon>
        <taxon>Hoylesella</taxon>
    </lineage>
</organism>
<evidence type="ECO:0000256" key="2">
    <source>
        <dbReference type="ARBA" id="ARBA00019465"/>
    </source>
</evidence>
<dbReference type="InterPro" id="IPR003421">
    <property type="entry name" value="Opine_DH"/>
</dbReference>
<sequence length="336" mass="37886">MKICICGGGNLGHVVAGFLAAQPTHEVSLLTRHPERWTHHLLIDTPNGEVLKGELCHISTHAKEVIPSAELVLLCLPGYALHDTLEQISKYLSPHIPVGSIVSSTGFFFEALDILPDTTPLFGFQRVPFIARTTQYGHRASLLGYKPQLNLAIERGGEATEALRETLQEMLHTPISLLDNYYEASLTNSNPLLHTARLYELWHTWHKEIIYKEVPLFYTDWTDEAAQLYIQMDEELQTLLSKLKVKQGAIPTVLDYYESTDAHSLSKKLSSITAFQGIPAPMKAVEGGYQPDFSSRYFTEDFPYGLAIIHRLAHQHGVEVPHIEKVYEWGMRQLSK</sequence>
<dbReference type="SUPFAM" id="SSF51735">
    <property type="entry name" value="NAD(P)-binding Rossmann-fold domains"/>
    <property type="match status" value="1"/>
</dbReference>
<dbReference type="GO" id="GO:0008677">
    <property type="term" value="F:2-dehydropantoate 2-reductase activity"/>
    <property type="evidence" value="ECO:0007669"/>
    <property type="project" value="UniProtKB-EC"/>
</dbReference>
<dbReference type="PANTHER" id="PTHR38015">
    <property type="entry name" value="BLR6086 PROTEIN"/>
    <property type="match status" value="1"/>
</dbReference>
<reference evidence="6 7" key="1">
    <citation type="submission" date="2014-07" db="EMBL/GenBank/DDBJ databases">
        <authorList>
            <person name="McCorrison J."/>
            <person name="Sanka R."/>
            <person name="Torralba M."/>
            <person name="Gillis M."/>
            <person name="Haft D.H."/>
            <person name="Methe B."/>
            <person name="Sutton G."/>
            <person name="Nelson K.E."/>
        </authorList>
    </citation>
    <scope>NUCLEOTIDE SEQUENCE [LARGE SCALE GENOMIC DNA]</scope>
    <source>
        <strain evidence="6 7">DNF00853</strain>
    </source>
</reference>
<gene>
    <name evidence="6" type="ORF">HMPREF2137_11745</name>
</gene>
<proteinExistence type="predicted"/>
<dbReference type="InterPro" id="IPR013332">
    <property type="entry name" value="KPR_N"/>
</dbReference>
<dbReference type="InterPro" id="IPR051729">
    <property type="entry name" value="Opine/Lysopine_DH"/>
</dbReference>
<dbReference type="EMBL" id="JRNN01000095">
    <property type="protein sequence ID" value="KGF33089.1"/>
    <property type="molecule type" value="Genomic_DNA"/>
</dbReference>